<name>A0AAQ3JZM0_9LILI</name>
<evidence type="ECO:0000313" key="1">
    <source>
        <dbReference type="EMBL" id="WOK99334.1"/>
    </source>
</evidence>
<dbReference type="Proteomes" id="UP001327560">
    <property type="component" value="Chromosome 2"/>
</dbReference>
<organism evidence="1 2">
    <name type="scientific">Canna indica</name>
    <name type="common">Indian-shot</name>
    <dbReference type="NCBI Taxonomy" id="4628"/>
    <lineage>
        <taxon>Eukaryota</taxon>
        <taxon>Viridiplantae</taxon>
        <taxon>Streptophyta</taxon>
        <taxon>Embryophyta</taxon>
        <taxon>Tracheophyta</taxon>
        <taxon>Spermatophyta</taxon>
        <taxon>Magnoliopsida</taxon>
        <taxon>Liliopsida</taxon>
        <taxon>Zingiberales</taxon>
        <taxon>Cannaceae</taxon>
        <taxon>Canna</taxon>
    </lineage>
</organism>
<dbReference type="EMBL" id="CP136891">
    <property type="protein sequence ID" value="WOK99334.1"/>
    <property type="molecule type" value="Genomic_DNA"/>
</dbReference>
<reference evidence="1 2" key="1">
    <citation type="submission" date="2023-10" db="EMBL/GenBank/DDBJ databases">
        <title>Chromosome-scale genome assembly provides insights into flower coloration mechanisms of Canna indica.</title>
        <authorList>
            <person name="Li C."/>
        </authorList>
    </citation>
    <scope>NUCLEOTIDE SEQUENCE [LARGE SCALE GENOMIC DNA]</scope>
    <source>
        <tissue evidence="1">Flower</tissue>
    </source>
</reference>
<dbReference type="AlphaFoldDB" id="A0AAQ3JZM0"/>
<proteinExistence type="predicted"/>
<accession>A0AAQ3JZM0</accession>
<protein>
    <submittedName>
        <fullName evidence="1">Uncharacterized protein</fullName>
    </submittedName>
</protein>
<keyword evidence="2" id="KW-1185">Reference proteome</keyword>
<gene>
    <name evidence="1" type="ORF">Cni_G08046</name>
</gene>
<evidence type="ECO:0000313" key="2">
    <source>
        <dbReference type="Proteomes" id="UP001327560"/>
    </source>
</evidence>
<sequence length="69" mass="7576">MRASRVATLAVIRTSQANQLQQLICQSLSKLNLESCQGVIHVTSLEVWYTKATHAVDTCSIFCVALTSH</sequence>